<sequence length="96" mass="11552">MYCFSFILIAFSLYYPLYFKYGYNSMKNFSFAFYFLSFIAPSFLKKLMNNNSSFNKFIQYILINLNKTLFIIFIFTLTIFSISLYISISIYKNKDL</sequence>
<feature type="transmembrane region" description="Helical" evidence="1">
    <location>
        <begin position="29"/>
        <end position="48"/>
    </location>
</feature>
<dbReference type="InterPro" id="IPR025699">
    <property type="entry name" value="ABC2_memb-like"/>
</dbReference>
<gene>
    <name evidence="2" type="ORF">HGG79_07860</name>
</gene>
<dbReference type="RefSeq" id="WP_085059064.1">
    <property type="nucleotide sequence ID" value="NZ_JAAZWO010000007.1"/>
</dbReference>
<name>A0A923J1S6_CLOTT</name>
<proteinExistence type="predicted"/>
<comment type="caution">
    <text evidence="2">The sequence shown here is derived from an EMBL/GenBank/DDBJ whole genome shotgun (WGS) entry which is preliminary data.</text>
</comment>
<dbReference type="Pfam" id="PF13346">
    <property type="entry name" value="ABC2_membrane_5"/>
    <property type="match status" value="1"/>
</dbReference>
<protein>
    <submittedName>
        <fullName evidence="2">Uncharacterized protein</fullName>
    </submittedName>
</protein>
<keyword evidence="3" id="KW-1185">Reference proteome</keyword>
<evidence type="ECO:0000256" key="1">
    <source>
        <dbReference type="SAM" id="Phobius"/>
    </source>
</evidence>
<keyword evidence="1" id="KW-1133">Transmembrane helix</keyword>
<dbReference type="Proteomes" id="UP000563151">
    <property type="component" value="Unassembled WGS sequence"/>
</dbReference>
<keyword evidence="1" id="KW-0812">Transmembrane</keyword>
<accession>A0A923J1S6</accession>
<evidence type="ECO:0000313" key="3">
    <source>
        <dbReference type="Proteomes" id="UP000563151"/>
    </source>
</evidence>
<feature type="transmembrane region" description="Helical" evidence="1">
    <location>
        <begin position="69"/>
        <end position="91"/>
    </location>
</feature>
<evidence type="ECO:0000313" key="2">
    <source>
        <dbReference type="EMBL" id="MBC2397688.1"/>
    </source>
</evidence>
<dbReference type="EMBL" id="JAAZWO010000007">
    <property type="protein sequence ID" value="MBC2397688.1"/>
    <property type="molecule type" value="Genomic_DNA"/>
</dbReference>
<organism evidence="2 3">
    <name type="scientific">Clostridium tetanomorphum</name>
    <dbReference type="NCBI Taxonomy" id="1553"/>
    <lineage>
        <taxon>Bacteria</taxon>
        <taxon>Bacillati</taxon>
        <taxon>Bacillota</taxon>
        <taxon>Clostridia</taxon>
        <taxon>Eubacteriales</taxon>
        <taxon>Clostridiaceae</taxon>
        <taxon>Clostridium</taxon>
    </lineage>
</organism>
<keyword evidence="1" id="KW-0472">Membrane</keyword>
<dbReference type="AlphaFoldDB" id="A0A923J1S6"/>
<reference evidence="2 3" key="1">
    <citation type="submission" date="2020-04" db="EMBL/GenBank/DDBJ databases">
        <title>Genomic insights into acetone-butanol-ethanol (ABE) fermentation by sequencing solventogenic clostridia strains.</title>
        <authorList>
            <person name="Brown S."/>
        </authorList>
    </citation>
    <scope>NUCLEOTIDE SEQUENCE [LARGE SCALE GENOMIC DNA]</scope>
    <source>
        <strain evidence="2 3">DJ011</strain>
    </source>
</reference>